<dbReference type="FunFam" id="3.20.20.80:FF:000064">
    <property type="entry name" value="Oligo-1,6-glucosidase"/>
    <property type="match status" value="2"/>
</dbReference>
<dbReference type="SUPFAM" id="SSF51445">
    <property type="entry name" value="(Trans)glycosidases"/>
    <property type="match status" value="1"/>
</dbReference>
<dbReference type="FunFam" id="3.90.400.10:FF:000002">
    <property type="entry name" value="Sucrose isomerase"/>
    <property type="match status" value="1"/>
</dbReference>
<dbReference type="SUPFAM" id="SSF51011">
    <property type="entry name" value="Glycosyl hydrolase domain"/>
    <property type="match status" value="1"/>
</dbReference>
<keyword evidence="2 5" id="KW-0378">Hydrolase</keyword>
<evidence type="ECO:0000256" key="2">
    <source>
        <dbReference type="ARBA" id="ARBA00022801"/>
    </source>
</evidence>
<comment type="catalytic activity">
    <reaction evidence="5">
        <text>Endohydrolysis of (1-&gt;4)-alpha-D-glucosidic linkages in polysaccharides containing three or more (1-&gt;4)-alpha-linked D-glucose units.</text>
        <dbReference type="EC" id="3.2.1.1"/>
    </reaction>
</comment>
<evidence type="ECO:0000256" key="3">
    <source>
        <dbReference type="ARBA" id="ARBA00023295"/>
    </source>
</evidence>
<gene>
    <name evidence="7" type="ORF">SAMN05421829_101148</name>
</gene>
<dbReference type="EC" id="3.2.1.1" evidence="5"/>
<proteinExistence type="inferred from homology"/>
<accession>A0A1N6N7K3</accession>
<evidence type="ECO:0000313" key="8">
    <source>
        <dbReference type="Proteomes" id="UP000186819"/>
    </source>
</evidence>
<dbReference type="InterPro" id="IPR006046">
    <property type="entry name" value="Alpha_amylase"/>
</dbReference>
<dbReference type="EMBL" id="FTMD01000001">
    <property type="protein sequence ID" value="SIP88094.1"/>
    <property type="molecule type" value="Genomic_DNA"/>
</dbReference>
<evidence type="ECO:0000256" key="4">
    <source>
        <dbReference type="RuleBase" id="RU003615"/>
    </source>
</evidence>
<dbReference type="InterPro" id="IPR006047">
    <property type="entry name" value="GH13_cat_dom"/>
</dbReference>
<dbReference type="AlphaFoldDB" id="A0A1N6N7K3"/>
<dbReference type="GO" id="GO:0009313">
    <property type="term" value="P:oligosaccharide catabolic process"/>
    <property type="evidence" value="ECO:0007669"/>
    <property type="project" value="TreeGrafter"/>
</dbReference>
<comment type="similarity">
    <text evidence="1 4">Belongs to the glycosyl hydrolase 13 family.</text>
</comment>
<dbReference type="PANTHER" id="PTHR10357:SF178">
    <property type="entry name" value="OLIGO-1,6-GLUCOSIDASE 3-RELATED"/>
    <property type="match status" value="1"/>
</dbReference>
<dbReference type="PANTHER" id="PTHR10357">
    <property type="entry name" value="ALPHA-AMYLASE FAMILY MEMBER"/>
    <property type="match status" value="1"/>
</dbReference>
<dbReference type="GO" id="GO:0004556">
    <property type="term" value="F:alpha-amylase activity"/>
    <property type="evidence" value="ECO:0007669"/>
    <property type="project" value="UniProtKB-UniRule"/>
</dbReference>
<evidence type="ECO:0000256" key="5">
    <source>
        <dbReference type="RuleBase" id="RU361134"/>
    </source>
</evidence>
<reference evidence="8" key="1">
    <citation type="submission" date="2017-01" db="EMBL/GenBank/DDBJ databases">
        <authorList>
            <person name="Varghese N."/>
            <person name="Submissions S."/>
        </authorList>
    </citation>
    <scope>NUCLEOTIDE SEQUENCE [LARGE SCALE GENOMIC DNA]</scope>
    <source>
        <strain evidence="8">ATCC 51758</strain>
    </source>
</reference>
<keyword evidence="3 5" id="KW-0326">Glycosidase</keyword>
<sequence>MKSRWWQQAVVYQIYPRSFMDTDGDGVGDLPGILARLDYLAWLGVDVLWLCPIYRSPNDDNGYDISDYCAIMAEFGTMADFERLLAAAHRRGMRVILDLVINHTSDEHPWFVESRSSRDNPKRDWYIWRDGRNGGPPNNWESIFRGPAWEHDAATDQWYLHLFTRRQPDLDWENPAVRAAIHAMMRWWLDTGVDGFRIDAITHIRKAPGLPDMPNPQGLAQVAAYPYHMNVAGILDYVDELIRATLAGRDAMTVGEANGIGPDAAEEWVGATRGRLSMILQFEHWHLWSNAPQAALDVMALRRILGRWQRALHGRGWNALYLENHDLPRVASRWGDPQRHPRESATALATMYFLMEGTPFIYQGQELGLANAGFASLADFQDSFAHNRIAEMRASGMSEDAILDEMRRTGRDTSRTPMPWDDGPHGGFTTGTPWLAAHQDARRLNVALQQADETSVLNHYRALIALRRREPVLIHGRYTELAMRSTRIYAYTRGEGSERIAVMCNLSGRPATFRHAGFALDSGGLLLANGPVAPHGPRHVLSLAPWEARVYRAATAS</sequence>
<name>A0A1N6N7K3_9RHOO</name>
<dbReference type="Gene3D" id="3.90.400.10">
    <property type="entry name" value="Oligo-1,6-glucosidase, Domain 2"/>
    <property type="match status" value="1"/>
</dbReference>
<dbReference type="CDD" id="cd11333">
    <property type="entry name" value="AmyAc_SI_OligoGlu_DGase"/>
    <property type="match status" value="1"/>
</dbReference>
<dbReference type="STRING" id="34027.SAMN05421829_101148"/>
<dbReference type="Gene3D" id="3.20.20.80">
    <property type="entry name" value="Glycosidases"/>
    <property type="match status" value="1"/>
</dbReference>
<organism evidence="7 8">
    <name type="scientific">Aromatoleum tolulyticum</name>
    <dbReference type="NCBI Taxonomy" id="34027"/>
    <lineage>
        <taxon>Bacteria</taxon>
        <taxon>Pseudomonadati</taxon>
        <taxon>Pseudomonadota</taxon>
        <taxon>Betaproteobacteria</taxon>
        <taxon>Rhodocyclales</taxon>
        <taxon>Rhodocyclaceae</taxon>
        <taxon>Aromatoleum</taxon>
    </lineage>
</organism>
<evidence type="ECO:0000313" key="7">
    <source>
        <dbReference type="EMBL" id="SIP88094.1"/>
    </source>
</evidence>
<evidence type="ECO:0000259" key="6">
    <source>
        <dbReference type="SMART" id="SM00642"/>
    </source>
</evidence>
<dbReference type="InterPro" id="IPR045857">
    <property type="entry name" value="O16G_dom_2"/>
</dbReference>
<dbReference type="SMART" id="SM00642">
    <property type="entry name" value="Aamy"/>
    <property type="match status" value="1"/>
</dbReference>
<dbReference type="Gene3D" id="2.60.40.1180">
    <property type="entry name" value="Golgi alpha-mannosidase II"/>
    <property type="match status" value="1"/>
</dbReference>
<evidence type="ECO:0000256" key="1">
    <source>
        <dbReference type="ARBA" id="ARBA00008061"/>
    </source>
</evidence>
<keyword evidence="8" id="KW-1185">Reference proteome</keyword>
<keyword evidence="5" id="KW-0119">Carbohydrate metabolism</keyword>
<protein>
    <recommendedName>
        <fullName evidence="5">Alpha-amylase</fullName>
        <ecNumber evidence="5">3.2.1.1</ecNumber>
    </recommendedName>
</protein>
<feature type="domain" description="Glycosyl hydrolase family 13 catalytic" evidence="6">
    <location>
        <begin position="13"/>
        <end position="415"/>
    </location>
</feature>
<dbReference type="Proteomes" id="UP000186819">
    <property type="component" value="Unassembled WGS sequence"/>
</dbReference>
<dbReference type="GO" id="GO:0043169">
    <property type="term" value="F:cation binding"/>
    <property type="evidence" value="ECO:0007669"/>
    <property type="project" value="InterPro"/>
</dbReference>
<dbReference type="Pfam" id="PF00128">
    <property type="entry name" value="Alpha-amylase"/>
    <property type="match status" value="1"/>
</dbReference>
<dbReference type="RefSeq" id="WP_088179566.1">
    <property type="nucleotide sequence ID" value="NZ_FTMD01000001.1"/>
</dbReference>
<dbReference type="InterPro" id="IPR013780">
    <property type="entry name" value="Glyco_hydro_b"/>
</dbReference>
<dbReference type="PRINTS" id="PR00110">
    <property type="entry name" value="ALPHAAMYLASE"/>
</dbReference>
<dbReference type="InterPro" id="IPR017853">
    <property type="entry name" value="GH"/>
</dbReference>